<proteinExistence type="predicted"/>
<evidence type="ECO:0000313" key="1">
    <source>
        <dbReference type="EMBL" id="KAJ7374217.1"/>
    </source>
</evidence>
<evidence type="ECO:0000313" key="2">
    <source>
        <dbReference type="Proteomes" id="UP001163046"/>
    </source>
</evidence>
<reference evidence="1" key="1">
    <citation type="submission" date="2023-01" db="EMBL/GenBank/DDBJ databases">
        <title>Genome assembly of the deep-sea coral Lophelia pertusa.</title>
        <authorList>
            <person name="Herrera S."/>
            <person name="Cordes E."/>
        </authorList>
    </citation>
    <scope>NUCLEOTIDE SEQUENCE</scope>
    <source>
        <strain evidence="1">USNM1676648</strain>
        <tissue evidence="1">Polyp</tissue>
    </source>
</reference>
<comment type="caution">
    <text evidence="1">The sequence shown here is derived from an EMBL/GenBank/DDBJ whole genome shotgun (WGS) entry which is preliminary data.</text>
</comment>
<name>A0A9X0CSB1_9CNID</name>
<dbReference type="Proteomes" id="UP001163046">
    <property type="component" value="Unassembled WGS sequence"/>
</dbReference>
<dbReference type="AlphaFoldDB" id="A0A9X0CSB1"/>
<gene>
    <name evidence="1" type="ORF">OS493_007291</name>
</gene>
<keyword evidence="2" id="KW-1185">Reference proteome</keyword>
<protein>
    <submittedName>
        <fullName evidence="1">Uncharacterized protein</fullName>
    </submittedName>
</protein>
<accession>A0A9X0CSB1</accession>
<sequence>MTACHRHLFTHITQRASNGGDLGSVPDGFVHGILLGYRIYYTRFKRKVDCYLQDASYYCWTYEQNTIIMLLITSPFTLWKLQLSQLKETE</sequence>
<organism evidence="1 2">
    <name type="scientific">Desmophyllum pertusum</name>
    <dbReference type="NCBI Taxonomy" id="174260"/>
    <lineage>
        <taxon>Eukaryota</taxon>
        <taxon>Metazoa</taxon>
        <taxon>Cnidaria</taxon>
        <taxon>Anthozoa</taxon>
        <taxon>Hexacorallia</taxon>
        <taxon>Scleractinia</taxon>
        <taxon>Caryophylliina</taxon>
        <taxon>Caryophylliidae</taxon>
        <taxon>Desmophyllum</taxon>
    </lineage>
</organism>
<dbReference type="EMBL" id="MU826828">
    <property type="protein sequence ID" value="KAJ7374217.1"/>
    <property type="molecule type" value="Genomic_DNA"/>
</dbReference>